<sequence>MDGQFVALRQQVKFFDKGTVQIRMLGLERNERSLIVSEDTSVRAV</sequence>
<dbReference type="PATRIC" id="fig|1036673.3.peg.4136"/>
<dbReference type="EMBL" id="CP002869">
    <property type="protein sequence ID" value="AEI43031.1"/>
    <property type="molecule type" value="Genomic_DNA"/>
</dbReference>
<dbReference type="Proteomes" id="UP000006620">
    <property type="component" value="Chromosome"/>
</dbReference>
<evidence type="ECO:0000313" key="1">
    <source>
        <dbReference type="EMBL" id="AEI43031.1"/>
    </source>
</evidence>
<name>F8F9A3_PAEMK</name>
<evidence type="ECO:0000313" key="2">
    <source>
        <dbReference type="Proteomes" id="UP000006620"/>
    </source>
</evidence>
<organism evidence="1 2">
    <name type="scientific">Paenibacillus mucilaginosus (strain KNP414)</name>
    <dbReference type="NCBI Taxonomy" id="1036673"/>
    <lineage>
        <taxon>Bacteria</taxon>
        <taxon>Bacillati</taxon>
        <taxon>Bacillota</taxon>
        <taxon>Bacilli</taxon>
        <taxon>Bacillales</taxon>
        <taxon>Paenibacillaceae</taxon>
        <taxon>Paenibacillus</taxon>
    </lineage>
</organism>
<protein>
    <submittedName>
        <fullName evidence="1">Uncharacterized protein</fullName>
    </submittedName>
</protein>
<accession>F8F9A3</accession>
<proteinExistence type="predicted"/>
<gene>
    <name evidence="1" type="ordered locus">KNP414_04501</name>
</gene>
<dbReference type="AlphaFoldDB" id="F8F9A3"/>
<dbReference type="HOGENOM" id="CLU_3202877_0_0_9"/>
<reference evidence="1 2" key="2">
    <citation type="journal article" date="2013" name="Genome Announc.">
        <title>Genome Sequence of Growth-Improving Paenibacillus mucilaginosus Strain KNP414.</title>
        <authorList>
            <person name="Lu J.J."/>
            <person name="Wang J.F."/>
            <person name="Hu X.F."/>
        </authorList>
    </citation>
    <scope>NUCLEOTIDE SEQUENCE [LARGE SCALE GENOMIC DNA]</scope>
    <source>
        <strain evidence="1 2">KNP414</strain>
    </source>
</reference>
<reference evidence="2" key="1">
    <citation type="submission" date="2011-06" db="EMBL/GenBank/DDBJ databases">
        <title>Complete genome sequence of Paenibacillus mucilaginosus KNP414.</title>
        <authorList>
            <person name="Wang J."/>
            <person name="Hu S."/>
            <person name="Hu X."/>
            <person name="Zhang B."/>
            <person name="Dong D."/>
            <person name="Zhang S."/>
            <person name="Zhao K."/>
            <person name="Wu D."/>
        </authorList>
    </citation>
    <scope>NUCLEOTIDE SEQUENCE [LARGE SCALE GENOMIC DNA]</scope>
    <source>
        <strain evidence="2">KNP414</strain>
    </source>
</reference>
<dbReference type="KEGG" id="pms:KNP414_04501"/>